<comment type="caution">
    <text evidence="1">The sequence shown here is derived from an EMBL/GenBank/DDBJ whole genome shotgun (WGS) entry which is preliminary data.</text>
</comment>
<protein>
    <submittedName>
        <fullName evidence="1">Uncharacterized protein</fullName>
    </submittedName>
</protein>
<evidence type="ECO:0000313" key="2">
    <source>
        <dbReference type="Proteomes" id="UP000011135"/>
    </source>
</evidence>
<sequence length="194" mass="22541">MFSTKIDILGLVSGIKGFYLHYTPIYLDGLDHNDISLVDLIVSKPVKESLKSAKELINSSDFKNSLHKINLAFGYILNDYTTIKTDTDYREKIVPSNWFRSLAQSHRMQGDNLGIRGFGNFEKELKKSFDTLSELIVITNLGIDFKSYARFKKYRLYGYMTTYTEYKVVDEYRDDLTIDEINFCFDFVLQIALK</sequence>
<dbReference type="OrthoDB" id="9128359at2"/>
<reference evidence="1 2" key="1">
    <citation type="submission" date="2012-12" db="EMBL/GenBank/DDBJ databases">
        <title>Genome assembly of Fulvivirga imtechensis AK7.</title>
        <authorList>
            <person name="Nupur N."/>
            <person name="Khatri I."/>
            <person name="Kumar R."/>
            <person name="Subramanian S."/>
            <person name="Pinnaka A."/>
        </authorList>
    </citation>
    <scope>NUCLEOTIDE SEQUENCE [LARGE SCALE GENOMIC DNA]</scope>
    <source>
        <strain evidence="1 2">AK7</strain>
    </source>
</reference>
<accession>L8JM20</accession>
<gene>
    <name evidence="1" type="ORF">C900_00405</name>
</gene>
<evidence type="ECO:0000313" key="1">
    <source>
        <dbReference type="EMBL" id="ELR68437.1"/>
    </source>
</evidence>
<dbReference type="EMBL" id="AMZN01000115">
    <property type="protein sequence ID" value="ELR68437.1"/>
    <property type="molecule type" value="Genomic_DNA"/>
</dbReference>
<name>L8JM20_9BACT</name>
<dbReference type="AlphaFoldDB" id="L8JM20"/>
<keyword evidence="2" id="KW-1185">Reference proteome</keyword>
<organism evidence="1 2">
    <name type="scientific">Fulvivirga imtechensis AK7</name>
    <dbReference type="NCBI Taxonomy" id="1237149"/>
    <lineage>
        <taxon>Bacteria</taxon>
        <taxon>Pseudomonadati</taxon>
        <taxon>Bacteroidota</taxon>
        <taxon>Cytophagia</taxon>
        <taxon>Cytophagales</taxon>
        <taxon>Fulvivirgaceae</taxon>
        <taxon>Fulvivirga</taxon>
    </lineage>
</organism>
<dbReference type="Proteomes" id="UP000011135">
    <property type="component" value="Unassembled WGS sequence"/>
</dbReference>
<proteinExistence type="predicted"/>